<dbReference type="GO" id="GO:0019755">
    <property type="term" value="P:one-carbon compound transport"/>
    <property type="evidence" value="ECO:0007669"/>
    <property type="project" value="UniProtKB-ARBA"/>
</dbReference>
<dbReference type="PRINTS" id="PR00783">
    <property type="entry name" value="MINTRINSICP"/>
</dbReference>
<dbReference type="SUPFAM" id="SSF81338">
    <property type="entry name" value="Aquaporin-like"/>
    <property type="match status" value="1"/>
</dbReference>
<dbReference type="PANTHER" id="PTHR45665:SF9">
    <property type="entry name" value="AQUAPORIN-8"/>
    <property type="match status" value="1"/>
</dbReference>
<dbReference type="InterPro" id="IPR034294">
    <property type="entry name" value="Aquaporin_transptr"/>
</dbReference>
<dbReference type="OrthoDB" id="9807293at2"/>
<keyword evidence="4" id="KW-0677">Repeat</keyword>
<feature type="transmembrane region" description="Helical" evidence="8">
    <location>
        <begin position="45"/>
        <end position="66"/>
    </location>
</feature>
<accession>A0A370GRL8</accession>
<dbReference type="Gene3D" id="1.20.1080.10">
    <property type="entry name" value="Glycerol uptake facilitator protein"/>
    <property type="match status" value="1"/>
</dbReference>
<evidence type="ECO:0000256" key="8">
    <source>
        <dbReference type="SAM" id="Phobius"/>
    </source>
</evidence>
<dbReference type="AlphaFoldDB" id="A0A370GRL8"/>
<feature type="transmembrane region" description="Helical" evidence="8">
    <location>
        <begin position="131"/>
        <end position="151"/>
    </location>
</feature>
<comment type="similarity">
    <text evidence="7">Belongs to the MIP/aquaporin (TC 1.A.8) family.</text>
</comment>
<name>A0A370GRL8_9NOCA</name>
<dbReference type="GO" id="GO:0016020">
    <property type="term" value="C:membrane"/>
    <property type="evidence" value="ECO:0007669"/>
    <property type="project" value="InterPro"/>
</dbReference>
<reference evidence="9 10" key="1">
    <citation type="submission" date="2018-07" db="EMBL/GenBank/DDBJ databases">
        <title>Genomic Encyclopedia of Type Strains, Phase IV (KMG-IV): sequencing the most valuable type-strain genomes for metagenomic binning, comparative biology and taxonomic classification.</title>
        <authorList>
            <person name="Goeker M."/>
        </authorList>
    </citation>
    <scope>NUCLEOTIDE SEQUENCE [LARGE SCALE GENOMIC DNA]</scope>
    <source>
        <strain evidence="9 10">DSM 44952</strain>
    </source>
</reference>
<keyword evidence="5 8" id="KW-1133">Transmembrane helix</keyword>
<keyword evidence="3 7" id="KW-0812">Transmembrane</keyword>
<dbReference type="InterPro" id="IPR023271">
    <property type="entry name" value="Aquaporin-like"/>
</dbReference>
<gene>
    <name evidence="9" type="ORF">DFR68_111113</name>
</gene>
<feature type="transmembrane region" description="Helical" evidence="8">
    <location>
        <begin position="12"/>
        <end position="33"/>
    </location>
</feature>
<dbReference type="Proteomes" id="UP000255355">
    <property type="component" value="Unassembled WGS sequence"/>
</dbReference>
<dbReference type="GO" id="GO:0005737">
    <property type="term" value="C:cytoplasm"/>
    <property type="evidence" value="ECO:0007669"/>
    <property type="project" value="UniProtKB-ARBA"/>
</dbReference>
<dbReference type="GO" id="GO:0012505">
    <property type="term" value="C:endomembrane system"/>
    <property type="evidence" value="ECO:0007669"/>
    <property type="project" value="UniProtKB-SubCell"/>
</dbReference>
<evidence type="ECO:0000313" key="10">
    <source>
        <dbReference type="Proteomes" id="UP000255355"/>
    </source>
</evidence>
<evidence type="ECO:0000256" key="3">
    <source>
        <dbReference type="ARBA" id="ARBA00022692"/>
    </source>
</evidence>
<comment type="caution">
    <text evidence="9">The sequence shown here is derived from an EMBL/GenBank/DDBJ whole genome shotgun (WGS) entry which is preliminary data.</text>
</comment>
<dbReference type="GO" id="GO:0015250">
    <property type="term" value="F:water channel activity"/>
    <property type="evidence" value="ECO:0007669"/>
    <property type="project" value="TreeGrafter"/>
</dbReference>
<evidence type="ECO:0000256" key="5">
    <source>
        <dbReference type="ARBA" id="ARBA00022989"/>
    </source>
</evidence>
<dbReference type="Pfam" id="PF00230">
    <property type="entry name" value="MIP"/>
    <property type="match status" value="1"/>
</dbReference>
<keyword evidence="6 8" id="KW-0472">Membrane</keyword>
<proteinExistence type="inferred from homology"/>
<dbReference type="InterPro" id="IPR000425">
    <property type="entry name" value="MIP"/>
</dbReference>
<organism evidence="9 10">
    <name type="scientific">Nocardia mexicana</name>
    <dbReference type="NCBI Taxonomy" id="279262"/>
    <lineage>
        <taxon>Bacteria</taxon>
        <taxon>Bacillati</taxon>
        <taxon>Actinomycetota</taxon>
        <taxon>Actinomycetes</taxon>
        <taxon>Mycobacteriales</taxon>
        <taxon>Nocardiaceae</taxon>
        <taxon>Nocardia</taxon>
    </lineage>
</organism>
<keyword evidence="2 7" id="KW-0813">Transport</keyword>
<evidence type="ECO:0000256" key="1">
    <source>
        <dbReference type="ARBA" id="ARBA00004127"/>
    </source>
</evidence>
<sequence length="229" mass="22893">MPAVGKTGVAQRMLAELVGTAMLVTAIVGSGIAAQRLSQDPGARLFANSAATALGLSVLIMVFGPVSGAHLNPVVSVVDWVRGRRADTGLSAVELVGYLNAQIVGGVAGAVVANVMFGMPAVQQASEIRSAAGLFVGEMVATAGLILVVSAPLCSRRFGTAAVVVGAYIGAAQWFTSSTSFANPAVTIARSLSDTYTGIAAGSVPGFILAQFVGAAIGLGLVTVFERGG</sequence>
<evidence type="ECO:0000313" key="9">
    <source>
        <dbReference type="EMBL" id="RDI46355.1"/>
    </source>
</evidence>
<feature type="transmembrane region" description="Helical" evidence="8">
    <location>
        <begin position="158"/>
        <end position="176"/>
    </location>
</feature>
<dbReference type="STRING" id="1210089.GCA_001613165_02902"/>
<keyword evidence="10" id="KW-1185">Reference proteome</keyword>
<dbReference type="EMBL" id="QQAZ01000011">
    <property type="protein sequence ID" value="RDI46355.1"/>
    <property type="molecule type" value="Genomic_DNA"/>
</dbReference>
<feature type="transmembrane region" description="Helical" evidence="8">
    <location>
        <begin position="196"/>
        <end position="225"/>
    </location>
</feature>
<evidence type="ECO:0000256" key="2">
    <source>
        <dbReference type="ARBA" id="ARBA00022448"/>
    </source>
</evidence>
<dbReference type="PANTHER" id="PTHR45665">
    <property type="entry name" value="AQUAPORIN-8"/>
    <property type="match status" value="1"/>
</dbReference>
<evidence type="ECO:0000256" key="7">
    <source>
        <dbReference type="RuleBase" id="RU000477"/>
    </source>
</evidence>
<evidence type="ECO:0000256" key="4">
    <source>
        <dbReference type="ARBA" id="ARBA00022737"/>
    </source>
</evidence>
<comment type="subcellular location">
    <subcellularLocation>
        <location evidence="1">Endomembrane system</location>
        <topology evidence="1">Multi-pass membrane protein</topology>
    </subcellularLocation>
</comment>
<evidence type="ECO:0000256" key="6">
    <source>
        <dbReference type="ARBA" id="ARBA00023136"/>
    </source>
</evidence>
<protein>
    <submittedName>
        <fullName evidence="9">Glycerol uptake facilitator-like aquaporin</fullName>
    </submittedName>
</protein>